<accession>A0A256H1J5</accession>
<dbReference type="Proteomes" id="UP000216363">
    <property type="component" value="Unassembled WGS sequence"/>
</dbReference>
<sequence length="78" mass="7165">MSGANGGNATFTGSNIAGAPGVNVADPFSGGGGGGGAGSIFYYPTLISMAFNQNYQAQSGGFGGNINTPGDGGGGGGG</sequence>
<evidence type="ECO:0000313" key="2">
    <source>
        <dbReference type="Proteomes" id="UP000216363"/>
    </source>
</evidence>
<organism evidence="1 2">
    <name type="scientific">Brucella lupini</name>
    <dbReference type="NCBI Taxonomy" id="255457"/>
    <lineage>
        <taxon>Bacteria</taxon>
        <taxon>Pseudomonadati</taxon>
        <taxon>Pseudomonadota</taxon>
        <taxon>Alphaproteobacteria</taxon>
        <taxon>Hyphomicrobiales</taxon>
        <taxon>Brucellaceae</taxon>
        <taxon>Brucella/Ochrobactrum group</taxon>
        <taxon>Brucella</taxon>
    </lineage>
</organism>
<feature type="non-terminal residue" evidence="1">
    <location>
        <position position="78"/>
    </location>
</feature>
<proteinExistence type="predicted"/>
<comment type="caution">
    <text evidence="1">The sequence shown here is derived from an EMBL/GenBank/DDBJ whole genome shotgun (WGS) entry which is preliminary data.</text>
</comment>
<gene>
    <name evidence="1" type="ORF">CES86_5503</name>
</gene>
<dbReference type="EMBL" id="NNRN01000013">
    <property type="protein sequence ID" value="OYR32791.1"/>
    <property type="molecule type" value="Genomic_DNA"/>
</dbReference>
<name>A0A256H1J5_9HYPH</name>
<dbReference type="AlphaFoldDB" id="A0A256H1J5"/>
<evidence type="ECO:0000313" key="1">
    <source>
        <dbReference type="EMBL" id="OYR32791.1"/>
    </source>
</evidence>
<protein>
    <submittedName>
        <fullName evidence="1">Uncharacterized protein</fullName>
    </submittedName>
</protein>
<reference evidence="1 2" key="1">
    <citation type="submission" date="2017-07" db="EMBL/GenBank/DDBJ databases">
        <title>Draft genome of Ochrobactrum lupini type strain LUP21.</title>
        <authorList>
            <person name="Krzyzanowska D.M."/>
            <person name="Jafra S."/>
        </authorList>
    </citation>
    <scope>NUCLEOTIDE SEQUENCE [LARGE SCALE GENOMIC DNA]</scope>
    <source>
        <strain evidence="1 2">LUP21</strain>
    </source>
</reference>